<accession>A0A7J8Q7X6</accession>
<comment type="caution">
    <text evidence="2">The sequence shown here is derived from an EMBL/GenBank/DDBJ whole genome shotgun (WGS) entry which is preliminary data.</text>
</comment>
<evidence type="ECO:0000313" key="3">
    <source>
        <dbReference type="Proteomes" id="UP000593578"/>
    </source>
</evidence>
<protein>
    <submittedName>
        <fullName evidence="2">Uncharacterized protein</fullName>
    </submittedName>
</protein>
<feature type="compositionally biased region" description="Basic and acidic residues" evidence="1">
    <location>
        <begin position="16"/>
        <end position="40"/>
    </location>
</feature>
<dbReference type="Proteomes" id="UP000593578">
    <property type="component" value="Unassembled WGS sequence"/>
</dbReference>
<dbReference type="EMBL" id="JABEZZ010000010">
    <property type="protein sequence ID" value="MBA0597548.1"/>
    <property type="molecule type" value="Genomic_DNA"/>
</dbReference>
<feature type="region of interest" description="Disordered" evidence="1">
    <location>
        <begin position="13"/>
        <end position="45"/>
    </location>
</feature>
<evidence type="ECO:0000313" key="2">
    <source>
        <dbReference type="EMBL" id="MBA0597548.1"/>
    </source>
</evidence>
<organism evidence="2 3">
    <name type="scientific">Gossypium raimondii</name>
    <name type="common">Peruvian cotton</name>
    <name type="synonym">Gossypium klotzschianum subsp. raimondii</name>
    <dbReference type="NCBI Taxonomy" id="29730"/>
    <lineage>
        <taxon>Eukaryota</taxon>
        <taxon>Viridiplantae</taxon>
        <taxon>Streptophyta</taxon>
        <taxon>Embryophyta</taxon>
        <taxon>Tracheophyta</taxon>
        <taxon>Spermatophyta</taxon>
        <taxon>Magnoliopsida</taxon>
        <taxon>eudicotyledons</taxon>
        <taxon>Gunneridae</taxon>
        <taxon>Pentapetalae</taxon>
        <taxon>rosids</taxon>
        <taxon>malvids</taxon>
        <taxon>Malvales</taxon>
        <taxon>Malvaceae</taxon>
        <taxon>Malvoideae</taxon>
        <taxon>Gossypium</taxon>
    </lineage>
</organism>
<dbReference type="AlphaFoldDB" id="A0A7J8Q7X6"/>
<evidence type="ECO:0000256" key="1">
    <source>
        <dbReference type="SAM" id="MobiDB-lite"/>
    </source>
</evidence>
<reference evidence="2 3" key="1">
    <citation type="journal article" date="2019" name="Genome Biol. Evol.">
        <title>Insights into the evolution of the New World diploid cottons (Gossypium, subgenus Houzingenia) based on genome sequencing.</title>
        <authorList>
            <person name="Grover C.E."/>
            <person name="Arick M.A. 2nd"/>
            <person name="Thrash A."/>
            <person name="Conover J.L."/>
            <person name="Sanders W.S."/>
            <person name="Peterson D.G."/>
            <person name="Frelichowski J.E."/>
            <person name="Scheffler J.A."/>
            <person name="Scheffler B.E."/>
            <person name="Wendel J.F."/>
        </authorList>
    </citation>
    <scope>NUCLEOTIDE SEQUENCE [LARGE SCALE GENOMIC DNA]</scope>
    <source>
        <strain evidence="2">8</strain>
        <tissue evidence="2">Leaf</tissue>
    </source>
</reference>
<sequence>MYKSKVLEVIGSTIGSDKESDKSTVEGEPRRTNDELEKGTESTFGPWMLAERKRRIDSRSDVLIDENEMSDNEKGIAKEFFRVCRTEADQPNTCVPSKLGGAGSSGNGLIGKLNSLATFSKPDSDH</sequence>
<name>A0A7J8Q7X6_GOSRA</name>
<proteinExistence type="predicted"/>
<gene>
    <name evidence="2" type="ORF">Gorai_007351</name>
</gene>